<dbReference type="EMBL" id="LCPV01000002">
    <property type="protein sequence ID" value="KKW08113.1"/>
    <property type="molecule type" value="Genomic_DNA"/>
</dbReference>
<dbReference type="AlphaFoldDB" id="A0A0G1VNU0"/>
<dbReference type="Pfam" id="PF05159">
    <property type="entry name" value="Capsule_synth"/>
    <property type="match status" value="1"/>
</dbReference>
<proteinExistence type="predicted"/>
<protein>
    <submittedName>
        <fullName evidence="1">Capsular polysaccharide biosynthesis protein</fullName>
    </submittedName>
</protein>
<dbReference type="GO" id="GO:0015774">
    <property type="term" value="P:polysaccharide transport"/>
    <property type="evidence" value="ECO:0007669"/>
    <property type="project" value="InterPro"/>
</dbReference>
<comment type="caution">
    <text evidence="1">The sequence shown here is derived from an EMBL/GenBank/DDBJ whole genome shotgun (WGS) entry which is preliminary data.</text>
</comment>
<dbReference type="InterPro" id="IPR007833">
    <property type="entry name" value="Capsule_polysaccharide_synth"/>
</dbReference>
<dbReference type="GO" id="GO:0000271">
    <property type="term" value="P:polysaccharide biosynthetic process"/>
    <property type="evidence" value="ECO:0007669"/>
    <property type="project" value="InterPro"/>
</dbReference>
<name>A0A0G1VNU0_9BACT</name>
<organism evidence="1 2">
    <name type="scientific">Candidatus Kaiserbacteria bacterium GW2011_GWC2_49_12</name>
    <dbReference type="NCBI Taxonomy" id="1618675"/>
    <lineage>
        <taxon>Bacteria</taxon>
        <taxon>Candidatus Kaiseribacteriota</taxon>
    </lineage>
</organism>
<gene>
    <name evidence="1" type="ORF">UY39_C0002G0009</name>
</gene>
<evidence type="ECO:0000313" key="2">
    <source>
        <dbReference type="Proteomes" id="UP000034589"/>
    </source>
</evidence>
<evidence type="ECO:0000313" key="1">
    <source>
        <dbReference type="EMBL" id="KKW08113.1"/>
    </source>
</evidence>
<dbReference type="Proteomes" id="UP000034589">
    <property type="component" value="Unassembled WGS sequence"/>
</dbReference>
<accession>A0A0G1VNU0</accession>
<reference evidence="1 2" key="1">
    <citation type="journal article" date="2015" name="Nature">
        <title>rRNA introns, odd ribosomes, and small enigmatic genomes across a large radiation of phyla.</title>
        <authorList>
            <person name="Brown C.T."/>
            <person name="Hug L.A."/>
            <person name="Thomas B.C."/>
            <person name="Sharon I."/>
            <person name="Castelle C.J."/>
            <person name="Singh A."/>
            <person name="Wilkins M.J."/>
            <person name="Williams K.H."/>
            <person name="Banfield J.F."/>
        </authorList>
    </citation>
    <scope>NUCLEOTIDE SEQUENCE [LARGE SCALE GENOMIC DNA]</scope>
</reference>
<sequence>MKILLVWPVPNPEISVLLKELTDAGHEIVYWVGYHSVSHLTPKGAIFHDHYDAWDGKPADALKDASFPPPSLELIERLYRTESIVLSMMDKHYDTAPVNERKHIYYSMLSYWTGVLDTVNPDAVVFAIVPHTVYNYILYELARLRELPTPCFEDTYVGSHLLFYDDFWTGSKELRTELRRSSSANLHDLPVDLQTYFDRFSRTEAQPFYMAQQKAVGSGLGLLYHRSFIALSGLLSGKTFVLTWRFLKRLFEDNLAREYGEVVSISKISEPYVYFPLNMQPERSTSPQGDVFQDQILVAETVAASLPKGWRLVIKEHPSQWWLRGKTRYSSARYRGYYLRLARIPRTTLVPTFSNTFELTKGAQSVVVITGTPGWEAIMRNIPTIVFGIPWYRDCPGVAQVANVDECRTALSKVESGGLKSTPDGVISFLAALDAVSIRAFIHDQIGQSENMSGAESFQNIALKLKSVLQGVTQLR</sequence>